<dbReference type="PANTHER" id="PTHR23068:SF11">
    <property type="entry name" value="INACTIVE DNA (CYTOSINE-5)-METHYLTRANSFERASE DRM3-RELATED"/>
    <property type="match status" value="1"/>
</dbReference>
<sequence length="1336" mass="148832">MYQEGAPEIVIDQGMYYPTATNYGYYCTGFESPVEWEDHQNIFSADGPDVQFAGAQTEPLPYVYYTPSYGYAQSPYNPYNPYIPGAVMGDGPFVGAQQYYPFPPYQNPVSPTAYVPVLIQPDGIPSSSTDSFLDTHASIGTRPDGRGVRYNLASASAATSRKSAPNQADSLSRVTDGQSKHYAIQESISASSGSASARAHQVRVASGSVQSIGNIPGGKLPPYRNQLKTDLPVGNTISDYGASSPGRGVLDRLRPKIHVSRVFNDAHGSPDSWAEQNRGPRTNRSKNQLMVKAYTSKAGNSDAEGNIIIYTDQYNKDDFPIDYVDAKFFVIKSYSEDDVHKSIKYNVWSSTPHGNRKLDSAFEDAQKIAAGKPSGCPIFLFFSVNVSGQFCGVAEMIGPVDFQKDMDFWQQDKWSGSFPVKWHIIKDVPNSHFRHIILGNNENKPVTNSRDTQEIMYKQGMEMLKVFKNHAMKTSLLDDFMYYENRQRIMQEEKAMQLIKSIENPVLAPAFDPVNKVNHVELLLNEHERSTKQSDPERLRTIVPSSTQPVSTDCDRTNARRMNESSEQIAVEGKDDASTLKISSLSINLKQDESKISTDAATKSDAVEVVNIGSVTVKVNKFTDSSGFLTVGTIPLNPKTPQLDEGGVSSKRGWLIYKYLFRSAFAVSQPFNYLSWDNVASSSGSNVRSFFIGMGFLPALVDKVIQEKGEDDADLLLETLTEYSDTQKASQSSGYLNSLFVDKDASDYPQIANYIQPKEEPDVDVFDEDLIDKRASLLMMNFSVDEVEFALEKLGEDAPINELVDFITAAQIAEKLEESVDSLSCEEENDQNATNETLFGTMEKTLSLLEMGFSENEVSIAIEKFGSDVPITELADAMFTGHLSRSYIESKKLKSAASGSGLIHNVNEREDIETEDCSTTPVPQSGNINLGESSSKGKRPKEESLDGIPISNPQMKQSLNEKKREGKRPKQDHVGNASSFIDPPWLEEKIDPNVIPSFEVPRPAKSNSCKSVNKVVAKPPYFLYGNVVNLPYDGWVKISQFLYGIEPEFVNTQSFSAFNRNEGYVHNLPAENRFHILPKSPLTIQDAIPNTKKWWPSWDPRKQLNCMGSEVLGASKLCARLGNMLADSRGLLSSDQQKYILRQCQISNLIWVGLYKLCLAQPEHWERILGYPSDHTQPLENDLTHRLHLLQQSFQTDTLGYHLSVLKPIYPGGLTMLSVFSGFGGAAIALHRLGIHLKGVVAVETSEAKQKILRNWWQNTGQTGELVIIEDIQKLTSRRLESLIDKLGSIDFVICQNSNMKSTEEDTLPGFDFSLFNEFVRVLQRVRSMMQRRSSS</sequence>
<evidence type="ECO:0000256" key="1">
    <source>
        <dbReference type="ARBA" id="ARBA00004123"/>
    </source>
</evidence>
<gene>
    <name evidence="11" type="ORF">GOBAR_AA03691</name>
</gene>
<dbReference type="GO" id="GO:0032259">
    <property type="term" value="P:methylation"/>
    <property type="evidence" value="ECO:0007669"/>
    <property type="project" value="UniProtKB-KW"/>
</dbReference>
<dbReference type="GO" id="GO:0008168">
    <property type="term" value="F:methyltransferase activity"/>
    <property type="evidence" value="ECO:0007669"/>
    <property type="project" value="UniProtKB-KW"/>
</dbReference>
<dbReference type="InterPro" id="IPR030380">
    <property type="entry name" value="SAM_MeTfrase_DRM"/>
</dbReference>
<dbReference type="GO" id="GO:0003723">
    <property type="term" value="F:RNA binding"/>
    <property type="evidence" value="ECO:0007669"/>
    <property type="project" value="InterPro"/>
</dbReference>
<feature type="region of interest" description="Disordered" evidence="8">
    <location>
        <begin position="263"/>
        <end position="288"/>
    </location>
</feature>
<keyword evidence="5" id="KW-0677">Repeat</keyword>
<dbReference type="Proteomes" id="UP000239757">
    <property type="component" value="Unassembled WGS sequence"/>
</dbReference>
<comment type="subcellular location">
    <subcellularLocation>
        <location evidence="1">Nucleus</location>
    </subcellularLocation>
</comment>
<feature type="compositionally biased region" description="Basic and acidic residues" evidence="8">
    <location>
        <begin position="959"/>
        <end position="973"/>
    </location>
</feature>
<dbReference type="GO" id="GO:0003677">
    <property type="term" value="F:DNA binding"/>
    <property type="evidence" value="ECO:0007669"/>
    <property type="project" value="UniProtKB-KW"/>
</dbReference>
<dbReference type="Gene3D" id="3.10.590.10">
    <property type="entry name" value="ph1033 like domains"/>
    <property type="match status" value="1"/>
</dbReference>
<dbReference type="InterPro" id="IPR029063">
    <property type="entry name" value="SAM-dependent_MTases_sf"/>
</dbReference>
<feature type="domain" description="YTH" evidence="9">
    <location>
        <begin position="326"/>
        <end position="467"/>
    </location>
</feature>
<evidence type="ECO:0000256" key="7">
    <source>
        <dbReference type="ARBA" id="ARBA00023242"/>
    </source>
</evidence>
<dbReference type="Pfam" id="PF04146">
    <property type="entry name" value="YTH"/>
    <property type="match status" value="1"/>
</dbReference>
<keyword evidence="4" id="KW-0949">S-adenosyl-L-methionine</keyword>
<feature type="compositionally biased region" description="Polar residues" evidence="8">
    <location>
        <begin position="165"/>
        <end position="177"/>
    </location>
</feature>
<evidence type="ECO:0000259" key="9">
    <source>
        <dbReference type="PROSITE" id="PS50882"/>
    </source>
</evidence>
<evidence type="ECO:0000259" key="10">
    <source>
        <dbReference type="PROSITE" id="PS51680"/>
    </source>
</evidence>
<dbReference type="OrthoDB" id="641149at2759"/>
<keyword evidence="7" id="KW-0539">Nucleus</keyword>
<evidence type="ECO:0000256" key="8">
    <source>
        <dbReference type="SAM" id="MobiDB-lite"/>
    </source>
</evidence>
<organism evidence="11 12">
    <name type="scientific">Gossypium barbadense</name>
    <name type="common">Sea Island cotton</name>
    <name type="synonym">Hibiscus barbadensis</name>
    <dbReference type="NCBI Taxonomy" id="3634"/>
    <lineage>
        <taxon>Eukaryota</taxon>
        <taxon>Viridiplantae</taxon>
        <taxon>Streptophyta</taxon>
        <taxon>Embryophyta</taxon>
        <taxon>Tracheophyta</taxon>
        <taxon>Spermatophyta</taxon>
        <taxon>Magnoliopsida</taxon>
        <taxon>eudicotyledons</taxon>
        <taxon>Gunneridae</taxon>
        <taxon>Pentapetalae</taxon>
        <taxon>rosids</taxon>
        <taxon>malvids</taxon>
        <taxon>Malvales</taxon>
        <taxon>Malvaceae</taxon>
        <taxon>Malvoideae</taxon>
        <taxon>Gossypium</taxon>
    </lineage>
</organism>
<dbReference type="PANTHER" id="PTHR23068">
    <property type="entry name" value="DNA CYTOSINE-5- -METHYLTRANSFERASE 3-RELATED"/>
    <property type="match status" value="1"/>
</dbReference>
<dbReference type="InterPro" id="IPR007275">
    <property type="entry name" value="YTH_domain"/>
</dbReference>
<dbReference type="CDD" id="cd21134">
    <property type="entry name" value="YTH"/>
    <property type="match status" value="1"/>
</dbReference>
<evidence type="ECO:0000256" key="4">
    <source>
        <dbReference type="ARBA" id="ARBA00022691"/>
    </source>
</evidence>
<dbReference type="InterPro" id="IPR050390">
    <property type="entry name" value="C5-Methyltransferase"/>
</dbReference>
<feature type="domain" description="SAM-dependent MTase DRM-type" evidence="10">
    <location>
        <begin position="1008"/>
        <end position="1333"/>
    </location>
</feature>
<feature type="region of interest" description="Disordered" evidence="8">
    <location>
        <begin position="156"/>
        <end position="178"/>
    </location>
</feature>
<dbReference type="SUPFAM" id="SSF53335">
    <property type="entry name" value="S-adenosyl-L-methionine-dependent methyltransferases"/>
    <property type="match status" value="2"/>
</dbReference>
<reference evidence="11 12" key="1">
    <citation type="submission" date="2015-01" db="EMBL/GenBank/DDBJ databases">
        <title>Genome of allotetraploid Gossypium barbadense reveals genomic plasticity and fiber elongation in cotton evolution.</title>
        <authorList>
            <person name="Chen X."/>
            <person name="Liu X."/>
            <person name="Zhao B."/>
            <person name="Zheng H."/>
            <person name="Hu Y."/>
            <person name="Lu G."/>
            <person name="Yang C."/>
            <person name="Chen J."/>
            <person name="Shan C."/>
            <person name="Zhang L."/>
            <person name="Zhou Y."/>
            <person name="Wang L."/>
            <person name="Guo W."/>
            <person name="Bai Y."/>
            <person name="Ruan J."/>
            <person name="Shangguan X."/>
            <person name="Mao Y."/>
            <person name="Jiang J."/>
            <person name="Zhu Y."/>
            <person name="Lei J."/>
            <person name="Kang H."/>
            <person name="Chen S."/>
            <person name="He X."/>
            <person name="Wang R."/>
            <person name="Wang Y."/>
            <person name="Chen J."/>
            <person name="Wang L."/>
            <person name="Yu S."/>
            <person name="Wang B."/>
            <person name="Wei J."/>
            <person name="Song S."/>
            <person name="Lu X."/>
            <person name="Gao Z."/>
            <person name="Gu W."/>
            <person name="Deng X."/>
            <person name="Ma D."/>
            <person name="Wang S."/>
            <person name="Liang W."/>
            <person name="Fang L."/>
            <person name="Cai C."/>
            <person name="Zhu X."/>
            <person name="Zhou B."/>
            <person name="Zhang Y."/>
            <person name="Chen Z."/>
            <person name="Xu S."/>
            <person name="Zhu R."/>
            <person name="Wang S."/>
            <person name="Zhang T."/>
            <person name="Zhao G."/>
        </authorList>
    </citation>
    <scope>NUCLEOTIDE SEQUENCE [LARGE SCALE GENOMIC DNA]</scope>
    <source>
        <strain evidence="12">cv. Xinhai21</strain>
        <tissue evidence="11">Leaf</tissue>
    </source>
</reference>
<evidence type="ECO:0000313" key="12">
    <source>
        <dbReference type="Proteomes" id="UP000239757"/>
    </source>
</evidence>
<evidence type="ECO:0000256" key="6">
    <source>
        <dbReference type="ARBA" id="ARBA00023125"/>
    </source>
</evidence>
<dbReference type="GO" id="GO:0005634">
    <property type="term" value="C:nucleus"/>
    <property type="evidence" value="ECO:0007669"/>
    <property type="project" value="UniProtKB-SubCell"/>
</dbReference>
<protein>
    <recommendedName>
        <fullName evidence="13">SAM-dependent MTase DRM-type domain-containing protein</fullName>
    </recommendedName>
</protein>
<feature type="region of interest" description="Disordered" evidence="8">
    <location>
        <begin position="905"/>
        <end position="984"/>
    </location>
</feature>
<evidence type="ECO:0000256" key="5">
    <source>
        <dbReference type="ARBA" id="ARBA00022737"/>
    </source>
</evidence>
<feature type="compositionally biased region" description="Polar residues" evidence="8">
    <location>
        <begin position="279"/>
        <end position="288"/>
    </location>
</feature>
<name>A0A2P5YMT1_GOSBA</name>
<evidence type="ECO:0000256" key="2">
    <source>
        <dbReference type="ARBA" id="ARBA00022603"/>
    </source>
</evidence>
<evidence type="ECO:0000256" key="3">
    <source>
        <dbReference type="ARBA" id="ARBA00022679"/>
    </source>
</evidence>
<keyword evidence="6" id="KW-0238">DNA-binding</keyword>
<feature type="compositionally biased region" description="Polar residues" evidence="8">
    <location>
        <begin position="917"/>
        <end position="934"/>
    </location>
</feature>
<keyword evidence="2" id="KW-0489">Methyltransferase</keyword>
<proteinExistence type="predicted"/>
<evidence type="ECO:0000313" key="11">
    <source>
        <dbReference type="EMBL" id="PPS16883.1"/>
    </source>
</evidence>
<dbReference type="EMBL" id="KZ662988">
    <property type="protein sequence ID" value="PPS16883.1"/>
    <property type="molecule type" value="Genomic_DNA"/>
</dbReference>
<dbReference type="PROSITE" id="PS50882">
    <property type="entry name" value="YTH"/>
    <property type="match status" value="1"/>
</dbReference>
<keyword evidence="3" id="KW-0808">Transferase</keyword>
<dbReference type="PROSITE" id="PS51680">
    <property type="entry name" value="SAM_MT_DRM"/>
    <property type="match status" value="1"/>
</dbReference>
<evidence type="ECO:0008006" key="13">
    <source>
        <dbReference type="Google" id="ProtNLM"/>
    </source>
</evidence>
<accession>A0A2P5YMT1</accession>
<dbReference type="Gene3D" id="3.40.50.150">
    <property type="entry name" value="Vaccinia Virus protein VP39"/>
    <property type="match status" value="1"/>
</dbReference>